<dbReference type="AlphaFoldDB" id="A0A5N4W7U2"/>
<name>A0A5N4W7U2_9GAMM</name>
<gene>
    <name evidence="3" type="ORF">F4W09_14955</name>
</gene>
<evidence type="ECO:0000313" key="4">
    <source>
        <dbReference type="Proteomes" id="UP000325788"/>
    </source>
</evidence>
<evidence type="ECO:0000256" key="1">
    <source>
        <dbReference type="SAM" id="Coils"/>
    </source>
</evidence>
<dbReference type="RefSeq" id="WP_151505240.1">
    <property type="nucleotide sequence ID" value="NZ_VXLD01000014.1"/>
</dbReference>
<dbReference type="Pfam" id="PF20155">
    <property type="entry name" value="TMP_3"/>
    <property type="match status" value="1"/>
</dbReference>
<dbReference type="EMBL" id="VXLD01000014">
    <property type="protein sequence ID" value="KAB1852296.1"/>
    <property type="molecule type" value="Genomic_DNA"/>
</dbReference>
<sequence>MSGKNLTFKLVMDADTKDYVANTKQAQDVTVKVFEEIKREAEEVRKASESISRELENIVPKGTKELVESLNQSLTKATEIINGAGEHASEAANNFADFGRKSEKAIDVVNSDLAEAKQKLQDFADTKATPADIDRAQAEVDQLEKEVQQVDQAFDGFNGAVADAGNQAEKSNSKVEALSKGFGAAKFAVTALVGAMGALGVGLGIRELAQAADTYTNLSVRINIATREGGNFNQAMAGVHQVALMTNSTLEATGSLFVRINTISKDMGMSQQQALDLTKTVTQAIQIGGGSAEASEAAVQQFIQAMQGGVLRGEEFNSIMENGYGLAEALAKGLGVTTGELRKMAENGELSSERVIKAIQSQSASIQETYNQFPTTISNALQKIATSWQILIGEMDQANGASATVAQWLSTLADNMGLLKPIIDDIGQGLIRFGDYYSSIYDQATLDSLKIALVSIYNTIKSLFNTVLEVGEATNDLFSDALSAVLGFTDGLYPAGQQVSGFQKFIDLLNIAVGLLSDGFKSIGIVVNLFTGTLYGLASAWYELRSIFTWGDVKDQAIANMEAMRAKSQEYFDKGFDGIKNFESQTLSSIDNVKKSEEQKNQELIADNQKKLDELKAQEEKHQSDYKAISDERLRLEQQLFDARKSGNQASIDLATKGLAELDAKEKAYQAESQKITDAKIESAQAIAIAMIQSADAAGMAQLKVLNAQLATQGLKAEFDSTGKVIVSAMVTSVESVASLEGKLAAGRKAADALGLDLDNVFNRVSDGFSSKQSSLDSFAKSLELMGVKGKEAGEATYLAWVKWLETAKNPAEVDAAKAKLLEFEKQGVFSTKQVELGIEAIRRVTQQLPDDLDPVEQAFERLGIKTKEQLKLAAQSALADFNTIQSSGKATADQLKQAYERTMQAAVASGDQVTISAAKAKAAQLGLNVEVDETGNVTVQTYDEMNRAVESHSQRVSGGAISAYREMGRAIREEAKSSIEAWNEMMDARSKAEKENKTQRVGADFTTYNVSDIQSKLSGMGYDEAEAAKIAKNILNQGLEIDKNKARDARARGDEYTAKAFEKLLNNGQTSAFGTQKVNELLARYMSGQGSATAGTKSTAVNALAPEVNVAVPTTNVEQSKERVVQNNITINGKTISVPVAESGQGSFDEFLSELEQLKRAM</sequence>
<keyword evidence="1" id="KW-0175">Coiled coil</keyword>
<comment type="caution">
    <text evidence="3">The sequence shown here is derived from an EMBL/GenBank/DDBJ whole genome shotgun (WGS) entry which is preliminary data.</text>
</comment>
<proteinExistence type="predicted"/>
<dbReference type="InterPro" id="IPR013491">
    <property type="entry name" value="Tape_meas_N"/>
</dbReference>
<dbReference type="Proteomes" id="UP000325788">
    <property type="component" value="Unassembled WGS sequence"/>
</dbReference>
<evidence type="ECO:0000313" key="3">
    <source>
        <dbReference type="EMBL" id="KAB1852296.1"/>
    </source>
</evidence>
<feature type="coiled-coil region" evidence="1">
    <location>
        <begin position="594"/>
        <end position="632"/>
    </location>
</feature>
<protein>
    <submittedName>
        <fullName evidence="3">Tape measure protein</fullName>
    </submittedName>
</protein>
<organism evidence="3 4">
    <name type="scientific">Acinetobacter tandoii</name>
    <dbReference type="NCBI Taxonomy" id="202954"/>
    <lineage>
        <taxon>Bacteria</taxon>
        <taxon>Pseudomonadati</taxon>
        <taxon>Pseudomonadota</taxon>
        <taxon>Gammaproteobacteria</taxon>
        <taxon>Moraxellales</taxon>
        <taxon>Moraxellaceae</taxon>
        <taxon>Acinetobacter</taxon>
    </lineage>
</organism>
<feature type="domain" description="Tape measure protein N-terminal" evidence="2">
    <location>
        <begin position="206"/>
        <end position="397"/>
    </location>
</feature>
<reference evidence="3 4" key="1">
    <citation type="submission" date="2019-09" db="EMBL/GenBank/DDBJ databases">
        <title>Draft genome sequence of Acinetobacter tandoii W4-4-4 isolated from environmental water sample.</title>
        <authorList>
            <person name="Wee S.K."/>
            <person name="Yan B."/>
            <person name="Mustaffa S.B."/>
            <person name="Yap E.P.H."/>
        </authorList>
    </citation>
    <scope>NUCLEOTIDE SEQUENCE [LARGE SCALE GENOMIC DNA]</scope>
    <source>
        <strain evidence="3 4">W4-4-4</strain>
    </source>
</reference>
<evidence type="ECO:0000259" key="2">
    <source>
        <dbReference type="Pfam" id="PF20155"/>
    </source>
</evidence>
<dbReference type="NCBIfam" id="TIGR02675">
    <property type="entry name" value="tape_meas_nterm"/>
    <property type="match status" value="1"/>
</dbReference>
<feature type="coiled-coil region" evidence="1">
    <location>
        <begin position="106"/>
        <end position="153"/>
    </location>
</feature>
<accession>A0A5N4W7U2</accession>